<accession>A0A8J5XEY8</accession>
<dbReference type="SUPFAM" id="SSF46561">
    <property type="entry name" value="Ribosomal protein L29 (L29p)"/>
    <property type="match status" value="1"/>
</dbReference>
<dbReference type="Pfam" id="PF00831">
    <property type="entry name" value="Ribosomal_L29"/>
    <property type="match status" value="1"/>
</dbReference>
<dbReference type="GO" id="GO:0003735">
    <property type="term" value="F:structural constituent of ribosome"/>
    <property type="evidence" value="ECO:0007669"/>
    <property type="project" value="InterPro"/>
</dbReference>
<evidence type="ECO:0000256" key="2">
    <source>
        <dbReference type="ARBA" id="ARBA00022980"/>
    </source>
</evidence>
<keyword evidence="3" id="KW-0687">Ribonucleoprotein</keyword>
<evidence type="ECO:0000256" key="4">
    <source>
        <dbReference type="SAM" id="SignalP"/>
    </source>
</evidence>
<proteinExistence type="inferred from homology"/>
<keyword evidence="6" id="KW-1185">Reference proteome</keyword>
<dbReference type="Gene3D" id="1.10.287.310">
    <property type="match status" value="1"/>
</dbReference>
<evidence type="ECO:0000256" key="1">
    <source>
        <dbReference type="ARBA" id="ARBA00009254"/>
    </source>
</evidence>
<comment type="similarity">
    <text evidence="1">Belongs to the universal ribosomal protein uL29 family.</text>
</comment>
<protein>
    <recommendedName>
        <fullName evidence="7">RxLR effector protein</fullName>
    </recommendedName>
</protein>
<evidence type="ECO:0000313" key="5">
    <source>
        <dbReference type="EMBL" id="KAG8461640.1"/>
    </source>
</evidence>
<organism evidence="5 6">
    <name type="scientific">Diacronema lutheri</name>
    <name type="common">Unicellular marine alga</name>
    <name type="synonym">Monochrysis lutheri</name>
    <dbReference type="NCBI Taxonomy" id="2081491"/>
    <lineage>
        <taxon>Eukaryota</taxon>
        <taxon>Haptista</taxon>
        <taxon>Haptophyta</taxon>
        <taxon>Pavlovophyceae</taxon>
        <taxon>Pavlovales</taxon>
        <taxon>Pavlovaceae</taxon>
        <taxon>Diacronema</taxon>
    </lineage>
</organism>
<evidence type="ECO:0008006" key="7">
    <source>
        <dbReference type="Google" id="ProtNLM"/>
    </source>
</evidence>
<dbReference type="EMBL" id="JAGTXO010000024">
    <property type="protein sequence ID" value="KAG8461640.1"/>
    <property type="molecule type" value="Genomic_DNA"/>
</dbReference>
<dbReference type="GO" id="GO:0005840">
    <property type="term" value="C:ribosome"/>
    <property type="evidence" value="ECO:0007669"/>
    <property type="project" value="UniProtKB-KW"/>
</dbReference>
<dbReference type="GO" id="GO:0006412">
    <property type="term" value="P:translation"/>
    <property type="evidence" value="ECO:0007669"/>
    <property type="project" value="InterPro"/>
</dbReference>
<feature type="signal peptide" evidence="4">
    <location>
        <begin position="1"/>
        <end position="19"/>
    </location>
</feature>
<dbReference type="GO" id="GO:1990904">
    <property type="term" value="C:ribonucleoprotein complex"/>
    <property type="evidence" value="ECO:0007669"/>
    <property type="project" value="UniProtKB-KW"/>
</dbReference>
<dbReference type="HAMAP" id="MF_00374">
    <property type="entry name" value="Ribosomal_uL29"/>
    <property type="match status" value="1"/>
</dbReference>
<name>A0A8J5XEY8_DIALT</name>
<comment type="caution">
    <text evidence="5">The sequence shown here is derived from an EMBL/GenBank/DDBJ whole genome shotgun (WGS) entry which is preliminary data.</text>
</comment>
<feature type="chain" id="PRO_5035278951" description="RxLR effector protein" evidence="4">
    <location>
        <begin position="20"/>
        <end position="106"/>
    </location>
</feature>
<dbReference type="Proteomes" id="UP000751190">
    <property type="component" value="Unassembled WGS sequence"/>
</dbReference>
<keyword evidence="2" id="KW-0689">Ribosomal protein</keyword>
<evidence type="ECO:0000313" key="6">
    <source>
        <dbReference type="Proteomes" id="UP000751190"/>
    </source>
</evidence>
<dbReference type="NCBIfam" id="TIGR00012">
    <property type="entry name" value="L29"/>
    <property type="match status" value="1"/>
</dbReference>
<dbReference type="InterPro" id="IPR001854">
    <property type="entry name" value="Ribosomal_uL29"/>
</dbReference>
<keyword evidence="4" id="KW-0732">Signal</keyword>
<dbReference type="AlphaFoldDB" id="A0A8J5XEY8"/>
<dbReference type="InterPro" id="IPR036049">
    <property type="entry name" value="Ribosomal_uL29_sf"/>
</dbReference>
<reference evidence="5" key="1">
    <citation type="submission" date="2021-05" db="EMBL/GenBank/DDBJ databases">
        <title>The genome of the haptophyte Pavlova lutheri (Diacronema luteri, Pavlovales) - a model for lipid biosynthesis in eukaryotic algae.</title>
        <authorList>
            <person name="Hulatt C.J."/>
            <person name="Posewitz M.C."/>
        </authorList>
    </citation>
    <scope>NUCLEOTIDE SEQUENCE</scope>
    <source>
        <strain evidence="5">NIVA-4/92</strain>
    </source>
</reference>
<dbReference type="OrthoDB" id="10428529at2759"/>
<sequence>MLRLLVACLALCLCQLGSAFNAAAVPRLAHSALARAAPVMKTGESVIAQLRKASDEELAQQADEAKAALYDMRHKRATRQTVKTSDYGNVKYKISAINTVLSERAK</sequence>
<evidence type="ECO:0000256" key="3">
    <source>
        <dbReference type="ARBA" id="ARBA00023274"/>
    </source>
</evidence>
<gene>
    <name evidence="5" type="ORF">KFE25_001258</name>
</gene>